<gene>
    <name evidence="1" type="ORF">D5S18_25990</name>
</gene>
<sequence>MTWVTVVSSALAVGVPLLGVIRELALLWRREPDDIDYWESVVTQAITDKEEGDGMRELVSVEAMVMS</sequence>
<evidence type="ECO:0000313" key="2">
    <source>
        <dbReference type="Proteomes" id="UP000266677"/>
    </source>
</evidence>
<dbReference type="EMBL" id="QZFU01000036">
    <property type="protein sequence ID" value="RJO70665.1"/>
    <property type="molecule type" value="Genomic_DNA"/>
</dbReference>
<organism evidence="1 2">
    <name type="scientific">Nocardia panacis</name>
    <dbReference type="NCBI Taxonomy" id="2340916"/>
    <lineage>
        <taxon>Bacteria</taxon>
        <taxon>Bacillati</taxon>
        <taxon>Actinomycetota</taxon>
        <taxon>Actinomycetes</taxon>
        <taxon>Mycobacteriales</taxon>
        <taxon>Nocardiaceae</taxon>
        <taxon>Nocardia</taxon>
    </lineage>
</organism>
<comment type="caution">
    <text evidence="1">The sequence shown here is derived from an EMBL/GenBank/DDBJ whole genome shotgun (WGS) entry which is preliminary data.</text>
</comment>
<evidence type="ECO:0000313" key="1">
    <source>
        <dbReference type="EMBL" id="RJO70665.1"/>
    </source>
</evidence>
<dbReference type="Proteomes" id="UP000266677">
    <property type="component" value="Unassembled WGS sequence"/>
</dbReference>
<reference evidence="1 2" key="1">
    <citation type="submission" date="2018-09" db="EMBL/GenBank/DDBJ databases">
        <title>YIM PH21274 draft genome.</title>
        <authorList>
            <person name="Miao C."/>
        </authorList>
    </citation>
    <scope>NUCLEOTIDE SEQUENCE [LARGE SCALE GENOMIC DNA]</scope>
    <source>
        <strain evidence="1 2">YIM PH 21724</strain>
    </source>
</reference>
<dbReference type="RefSeq" id="WP_120043722.1">
    <property type="nucleotide sequence ID" value="NZ_QZFU01000036.1"/>
</dbReference>
<protein>
    <submittedName>
        <fullName evidence="1">Uncharacterized protein</fullName>
    </submittedName>
</protein>
<keyword evidence="2" id="KW-1185">Reference proteome</keyword>
<dbReference type="AlphaFoldDB" id="A0A3A4KCW2"/>
<name>A0A3A4KCW2_9NOCA</name>
<proteinExistence type="predicted"/>
<accession>A0A3A4KCW2</accession>